<gene>
    <name evidence="8" type="ORF">BASA50_010599</name>
</gene>
<feature type="compositionally biased region" description="Low complexity" evidence="4">
    <location>
        <begin position="47"/>
        <end position="59"/>
    </location>
</feature>
<proteinExistence type="predicted"/>
<evidence type="ECO:0000313" key="8">
    <source>
        <dbReference type="EMBL" id="KAH6588638.1"/>
    </source>
</evidence>
<dbReference type="PROSITE" id="PS51391">
    <property type="entry name" value="CID"/>
    <property type="match status" value="1"/>
</dbReference>
<dbReference type="InterPro" id="IPR006569">
    <property type="entry name" value="CID_dom"/>
</dbReference>
<sequence length="905" mass="100881">MSDRDRDKNRDRDRDRCRDMERGRGRNGYRDRVIDDRRVRGRDQSRSRSPNRGRNANNRSRSRSRSWERQRERDKADLPKRDSVEPEKIKPVPLEKKLPWGVKQAQPGSIKPLSKEKLETFSVGIQKKSAFQKQKEAEEAKRKREEEDAARIYEEFAASFDQPTATEKKWIRSSSAHISDTEGGEALGKSGALKQSTSDLKSRVYQPRNAYTAHLATPVGSSSSIVSELLDSSDGAAAEAALPRAPKRRNLDAFLEELKKDNAETGKRVRSSDQSPHKDMATTNVFVGNLAKAINEEDLCLEFGIFGPIASVKVMKPLNLEELKRERKWGFVCFMEHADAAAAIKALTGKQLQGVTMNIDWGKPIAAPDRPYYVMPEHEVRRRKELKAIEEEAKQRLAGGRSDDIHVSIPDDTYILMVIHRTIERVLKYGFHFEVQLMERSEGDPDFSFLLDTKNKDHVYYRWKLFSIQQGDSFHIWSAKPFAMVEGGPMWVPPPTPFDDECIEPEPESSSDDDSDESESESSKPVFPKGSLTAVKRLRFEGELRRMTLERTRIAHAMVLCIKHSDASDEVLDILMRSLLVPSTPLFPTKLGRLYLLSDLLHNSGSSVPNAWRYRSNLQKRLPKVFSHFGTVWKVIESRLKAEQFRKAVMAVLAAWEGWMIFTPGVTEELRQAFSAPTKDASSKGDSTLVNTHDRAQSASTDQEGSIDSNEAAVAAKFVKSRFAPIADVGLADTAAPTSVSTTGGLMVSSFSLSSKHVVDPFASHDVTPRASIHHAIGLHAPASLAKAQVVNYQYDSMNLVDSAIKKSDIGGRPSQTLKDVATHATESHLSDDEDLDGVPLEATMNLGSGTQDDGTDDDEDLDGMPMIGGSAVASGFANDPLRTNIEDSKVSKDTSFEEDDMFGL</sequence>
<feature type="region of interest" description="Disordered" evidence="4">
    <location>
        <begin position="1"/>
        <end position="113"/>
    </location>
</feature>
<dbReference type="InterPro" id="IPR008942">
    <property type="entry name" value="ENTH_VHS"/>
</dbReference>
<evidence type="ECO:0000313" key="9">
    <source>
        <dbReference type="Proteomes" id="UP001648503"/>
    </source>
</evidence>
<dbReference type="Pfam" id="PF04818">
    <property type="entry name" value="CID"/>
    <property type="match status" value="1"/>
</dbReference>
<keyword evidence="9" id="KW-1185">Reference proteome</keyword>
<feature type="domain" description="CID" evidence="7">
    <location>
        <begin position="532"/>
        <end position="678"/>
    </location>
</feature>
<evidence type="ECO:0000256" key="2">
    <source>
        <dbReference type="PROSITE-ProRule" id="PRU00176"/>
    </source>
</evidence>
<feature type="compositionally biased region" description="Basic and acidic residues" evidence="4">
    <location>
        <begin position="885"/>
        <end position="896"/>
    </location>
</feature>
<feature type="domain" description="RRM" evidence="5">
    <location>
        <begin position="283"/>
        <end position="364"/>
    </location>
</feature>
<dbReference type="Proteomes" id="UP001648503">
    <property type="component" value="Unassembled WGS sequence"/>
</dbReference>
<dbReference type="InterPro" id="IPR000504">
    <property type="entry name" value="RRM_dom"/>
</dbReference>
<feature type="compositionally biased region" description="Acidic residues" evidence="4">
    <location>
        <begin position="854"/>
        <end position="863"/>
    </location>
</feature>
<dbReference type="SUPFAM" id="SSF54928">
    <property type="entry name" value="RNA-binding domain, RBD"/>
    <property type="match status" value="1"/>
</dbReference>
<dbReference type="Gene3D" id="3.30.70.330">
    <property type="match status" value="1"/>
</dbReference>
<feature type="compositionally biased region" description="Polar residues" evidence="4">
    <location>
        <begin position="684"/>
        <end position="707"/>
    </location>
</feature>
<feature type="domain" description="SURP motif" evidence="6">
    <location>
        <begin position="418"/>
        <end position="461"/>
    </location>
</feature>
<dbReference type="PROSITE" id="PS50102">
    <property type="entry name" value="RRM"/>
    <property type="match status" value="1"/>
</dbReference>
<dbReference type="SMART" id="SM00582">
    <property type="entry name" value="RPR"/>
    <property type="match status" value="1"/>
</dbReference>
<dbReference type="EMBL" id="JAFCIX010000496">
    <property type="protein sequence ID" value="KAH6588638.1"/>
    <property type="molecule type" value="Genomic_DNA"/>
</dbReference>
<feature type="compositionally biased region" description="Basic and acidic residues" evidence="4">
    <location>
        <begin position="65"/>
        <end position="98"/>
    </location>
</feature>
<evidence type="ECO:0000256" key="1">
    <source>
        <dbReference type="ARBA" id="ARBA00022884"/>
    </source>
</evidence>
<dbReference type="SUPFAM" id="SSF109905">
    <property type="entry name" value="Surp module (SWAP domain)"/>
    <property type="match status" value="1"/>
</dbReference>
<feature type="compositionally biased region" description="Acidic residues" evidence="4">
    <location>
        <begin position="498"/>
        <end position="520"/>
    </location>
</feature>
<evidence type="ECO:0008006" key="10">
    <source>
        <dbReference type="Google" id="ProtNLM"/>
    </source>
</evidence>
<feature type="region of interest" description="Disordered" evidence="4">
    <location>
        <begin position="811"/>
        <end position="905"/>
    </location>
</feature>
<dbReference type="Gene3D" id="1.25.40.90">
    <property type="match status" value="1"/>
</dbReference>
<dbReference type="PANTHER" id="PTHR23140">
    <property type="entry name" value="RNA PROCESSING PROTEIN LD23810P"/>
    <property type="match status" value="1"/>
</dbReference>
<dbReference type="Pfam" id="PF00076">
    <property type="entry name" value="RRM_1"/>
    <property type="match status" value="1"/>
</dbReference>
<feature type="region of interest" description="Disordered" evidence="4">
    <location>
        <begin position="495"/>
        <end position="528"/>
    </location>
</feature>
<accession>A0ABQ8EXZ9</accession>
<reference evidence="8 9" key="1">
    <citation type="submission" date="2021-02" db="EMBL/GenBank/DDBJ databases">
        <title>Variation within the Batrachochytrium salamandrivorans European outbreak.</title>
        <authorList>
            <person name="Kelly M."/>
            <person name="Pasmans F."/>
            <person name="Shea T.P."/>
            <person name="Munoz J.F."/>
            <person name="Carranza S."/>
            <person name="Cuomo C.A."/>
            <person name="Martel A."/>
        </authorList>
    </citation>
    <scope>NUCLEOTIDE SEQUENCE [LARGE SCALE GENOMIC DNA]</scope>
    <source>
        <strain evidence="8 9">AMFP18/2</strain>
    </source>
</reference>
<dbReference type="InterPro" id="IPR035979">
    <property type="entry name" value="RBD_domain_sf"/>
</dbReference>
<feature type="compositionally biased region" description="Basic and acidic residues" evidence="4">
    <location>
        <begin position="1"/>
        <end position="46"/>
    </location>
</feature>
<dbReference type="PANTHER" id="PTHR23140:SF0">
    <property type="entry name" value="U2 SNRNP-ASSOCIATED SURP MOTIF-CONTAINING PROTEIN"/>
    <property type="match status" value="1"/>
</dbReference>
<organism evidence="8 9">
    <name type="scientific">Batrachochytrium salamandrivorans</name>
    <dbReference type="NCBI Taxonomy" id="1357716"/>
    <lineage>
        <taxon>Eukaryota</taxon>
        <taxon>Fungi</taxon>
        <taxon>Fungi incertae sedis</taxon>
        <taxon>Chytridiomycota</taxon>
        <taxon>Chytridiomycota incertae sedis</taxon>
        <taxon>Chytridiomycetes</taxon>
        <taxon>Rhizophydiales</taxon>
        <taxon>Rhizophydiales incertae sedis</taxon>
        <taxon>Batrachochytrium</taxon>
    </lineage>
</organism>
<feature type="region of interest" description="Disordered" evidence="4">
    <location>
        <begin position="677"/>
        <end position="707"/>
    </location>
</feature>
<dbReference type="InterPro" id="IPR035967">
    <property type="entry name" value="SWAP/Surp_sf"/>
</dbReference>
<dbReference type="SMART" id="SM00648">
    <property type="entry name" value="SWAP"/>
    <property type="match status" value="1"/>
</dbReference>
<comment type="caution">
    <text evidence="8">The sequence shown here is derived from an EMBL/GenBank/DDBJ whole genome shotgun (WGS) entry which is preliminary data.</text>
</comment>
<name>A0ABQ8EXZ9_9FUNG</name>
<keyword evidence="1 2" id="KW-0694">RNA-binding</keyword>
<dbReference type="Gene3D" id="1.10.10.790">
    <property type="entry name" value="Surp module"/>
    <property type="match status" value="1"/>
</dbReference>
<dbReference type="PROSITE" id="PS50128">
    <property type="entry name" value="SURP"/>
    <property type="match status" value="1"/>
</dbReference>
<evidence type="ECO:0000259" key="7">
    <source>
        <dbReference type="PROSITE" id="PS51391"/>
    </source>
</evidence>
<dbReference type="SUPFAM" id="SSF48464">
    <property type="entry name" value="ENTH/VHS domain"/>
    <property type="match status" value="1"/>
</dbReference>
<dbReference type="InterPro" id="IPR000061">
    <property type="entry name" value="Surp"/>
</dbReference>
<feature type="coiled-coil region" evidence="3">
    <location>
        <begin position="127"/>
        <end position="155"/>
    </location>
</feature>
<dbReference type="InterPro" id="IPR012677">
    <property type="entry name" value="Nucleotide-bd_a/b_plait_sf"/>
</dbReference>
<dbReference type="InterPro" id="IPR051485">
    <property type="entry name" value="SR-CTD_assoc_factor"/>
</dbReference>
<keyword evidence="3" id="KW-0175">Coiled coil</keyword>
<evidence type="ECO:0000256" key="4">
    <source>
        <dbReference type="SAM" id="MobiDB-lite"/>
    </source>
</evidence>
<dbReference type="Pfam" id="PF01805">
    <property type="entry name" value="Surp"/>
    <property type="match status" value="1"/>
</dbReference>
<evidence type="ECO:0000256" key="3">
    <source>
        <dbReference type="SAM" id="Coils"/>
    </source>
</evidence>
<evidence type="ECO:0000259" key="5">
    <source>
        <dbReference type="PROSITE" id="PS50102"/>
    </source>
</evidence>
<dbReference type="SMART" id="SM00360">
    <property type="entry name" value="RRM"/>
    <property type="match status" value="1"/>
</dbReference>
<protein>
    <recommendedName>
        <fullName evidence="10">U2 snRNP-associated SURP motif-containing protein</fullName>
    </recommendedName>
</protein>
<evidence type="ECO:0000259" key="6">
    <source>
        <dbReference type="PROSITE" id="PS50128"/>
    </source>
</evidence>
<feature type="region of interest" description="Disordered" evidence="4">
    <location>
        <begin position="171"/>
        <end position="201"/>
    </location>
</feature>